<dbReference type="Proteomes" id="UP001230188">
    <property type="component" value="Unassembled WGS sequence"/>
</dbReference>
<protein>
    <recommendedName>
        <fullName evidence="8 10">Adenylosuccinate synthetase</fullName>
        <shortName evidence="8">AMPSase</shortName>
        <shortName evidence="8">AdSS</shortName>
        <ecNumber evidence="8 10">6.3.4.4</ecNumber>
    </recommendedName>
    <alternativeName>
        <fullName evidence="8">IMP--aspartate ligase</fullName>
    </alternativeName>
</protein>
<evidence type="ECO:0000256" key="10">
    <source>
        <dbReference type="RuleBase" id="RU000520"/>
    </source>
</evidence>
<comment type="function">
    <text evidence="10">Plays an important role in the de novo pathway of purine nucleotide biosynthesis.</text>
</comment>
<dbReference type="NCBIfam" id="TIGR00184">
    <property type="entry name" value="purA"/>
    <property type="match status" value="1"/>
</dbReference>
<feature type="binding site" evidence="8">
    <location>
        <position position="252"/>
    </location>
    <ligand>
        <name>IMP</name>
        <dbReference type="ChEBI" id="CHEBI:58053"/>
    </ligand>
</feature>
<feature type="active site" description="Proton acceptor" evidence="8">
    <location>
        <position position="49"/>
    </location>
</feature>
<evidence type="ECO:0000256" key="3">
    <source>
        <dbReference type="ARBA" id="ARBA00022723"/>
    </source>
</evidence>
<dbReference type="FunFam" id="3.90.170.10:FF:000001">
    <property type="entry name" value="Adenylosuccinate synthetase"/>
    <property type="match status" value="1"/>
</dbReference>
<keyword evidence="11" id="KW-1133">Transmembrane helix</keyword>
<keyword evidence="3 8" id="KW-0479">Metal-binding</keyword>
<keyword evidence="2 8" id="KW-0436">Ligase</keyword>
<dbReference type="InterPro" id="IPR027417">
    <property type="entry name" value="P-loop_NTPase"/>
</dbReference>
<keyword evidence="4 8" id="KW-0547">Nucleotide-binding</keyword>
<keyword evidence="11" id="KW-0812">Transmembrane</keyword>
<dbReference type="InterPro" id="IPR001114">
    <property type="entry name" value="Adenylosuccinate_synthetase"/>
</dbReference>
<dbReference type="GO" id="GO:0004019">
    <property type="term" value="F:adenylosuccinate synthase activity"/>
    <property type="evidence" value="ECO:0007669"/>
    <property type="project" value="UniProtKB-UniRule"/>
</dbReference>
<evidence type="ECO:0000256" key="7">
    <source>
        <dbReference type="ARBA" id="ARBA00023134"/>
    </source>
</evidence>
<keyword evidence="8" id="KW-0963">Cytoplasm</keyword>
<feature type="binding site" evidence="8">
    <location>
        <position position="163"/>
    </location>
    <ligand>
        <name>IMP</name>
        <dbReference type="ChEBI" id="CHEBI:58053"/>
    </ligand>
</feature>
<comment type="function">
    <text evidence="8">Plays an important role in the de novo pathway and in the salvage pathway of purine nucleotide biosynthesis. Catalyzes the first commited step in the biosynthesis of AMP from IMP.</text>
</comment>
<accession>A0AAD7U7Y9</accession>
<evidence type="ECO:0000313" key="13">
    <source>
        <dbReference type="Proteomes" id="UP001230188"/>
    </source>
</evidence>
<keyword evidence="5 8" id="KW-0658">Purine biosynthesis</keyword>
<dbReference type="InterPro" id="IPR033128">
    <property type="entry name" value="Adenylosuccin_syn_Lys_AS"/>
</dbReference>
<dbReference type="CDD" id="cd03108">
    <property type="entry name" value="AdSS"/>
    <property type="match status" value="1"/>
</dbReference>
<dbReference type="PANTHER" id="PTHR11846">
    <property type="entry name" value="ADENYLOSUCCINATE SYNTHETASE"/>
    <property type="match status" value="1"/>
</dbReference>
<feature type="active site" description="Proton donor" evidence="8">
    <location>
        <position position="77"/>
    </location>
</feature>
<dbReference type="InterPro" id="IPR042110">
    <property type="entry name" value="Adenylosuccinate_synth_dom2"/>
</dbReference>
<feature type="binding site" evidence="8">
    <location>
        <begin position="446"/>
        <end position="448"/>
    </location>
    <ligand>
        <name>GTP</name>
        <dbReference type="ChEBI" id="CHEBI:37565"/>
    </ligand>
</feature>
<dbReference type="EC" id="6.3.4.4" evidence="8 10"/>
<comment type="cofactor">
    <cofactor evidence="8">
        <name>Mg(2+)</name>
        <dbReference type="ChEBI" id="CHEBI:18420"/>
    </cofactor>
    <text evidence="8">Binds 1 Mg(2+) ion per subunit.</text>
</comment>
<comment type="similarity">
    <text evidence="8 10">Belongs to the adenylosuccinate synthetase family.</text>
</comment>
<comment type="caution">
    <text evidence="12">The sequence shown here is derived from an EMBL/GenBank/DDBJ whole genome shotgun (WGS) entry which is preliminary data.</text>
</comment>
<proteinExistence type="inferred from homology"/>
<dbReference type="SMART" id="SM00788">
    <property type="entry name" value="Adenylsucc_synt"/>
    <property type="match status" value="1"/>
</dbReference>
<feature type="active site" evidence="9">
    <location>
        <position position="174"/>
    </location>
</feature>
<dbReference type="FunFam" id="1.10.300.10:FF:000001">
    <property type="entry name" value="Adenylosuccinate synthetase"/>
    <property type="match status" value="1"/>
</dbReference>
<comment type="catalytic activity">
    <reaction evidence="8 10">
        <text>IMP + L-aspartate + GTP = N(6)-(1,2-dicarboxyethyl)-AMP + GDP + phosphate + 2 H(+)</text>
        <dbReference type="Rhea" id="RHEA:15753"/>
        <dbReference type="ChEBI" id="CHEBI:15378"/>
        <dbReference type="ChEBI" id="CHEBI:29991"/>
        <dbReference type="ChEBI" id="CHEBI:37565"/>
        <dbReference type="ChEBI" id="CHEBI:43474"/>
        <dbReference type="ChEBI" id="CHEBI:57567"/>
        <dbReference type="ChEBI" id="CHEBI:58053"/>
        <dbReference type="ChEBI" id="CHEBI:58189"/>
        <dbReference type="EC" id="6.3.4.4"/>
    </reaction>
</comment>
<evidence type="ECO:0000256" key="9">
    <source>
        <dbReference type="PROSITE-ProRule" id="PRU10134"/>
    </source>
</evidence>
<dbReference type="GO" id="GO:0044208">
    <property type="term" value="P:'de novo' AMP biosynthetic process"/>
    <property type="evidence" value="ECO:0007669"/>
    <property type="project" value="UniProtKB-UniRule"/>
</dbReference>
<keyword evidence="11" id="KW-0472">Membrane</keyword>
<comment type="pathway">
    <text evidence="8 10">Purine metabolism; AMP biosynthesis via de novo pathway; AMP from IMP: step 1/2.</text>
</comment>
<name>A0AAD7U7Y9_9STRA</name>
<dbReference type="InterPro" id="IPR042109">
    <property type="entry name" value="Adenylosuccinate_synth_dom1"/>
</dbReference>
<feature type="binding site" evidence="8">
    <location>
        <begin position="362"/>
        <end position="364"/>
    </location>
    <ligand>
        <name>GTP</name>
        <dbReference type="ChEBI" id="CHEBI:37565"/>
    </ligand>
</feature>
<dbReference type="Gene3D" id="3.90.170.10">
    <property type="entry name" value="Adenylosuccinate Synthetase, subunit A, domain 3"/>
    <property type="match status" value="1"/>
</dbReference>
<dbReference type="PROSITE" id="PS00513">
    <property type="entry name" value="ADENYLOSUCCIN_SYN_2"/>
    <property type="match status" value="1"/>
</dbReference>
<gene>
    <name evidence="12" type="ORF">CTAYLR_002817</name>
</gene>
<feature type="binding site" evidence="8">
    <location>
        <position position="49"/>
    </location>
    <ligand>
        <name>Mg(2+)</name>
        <dbReference type="ChEBI" id="CHEBI:18420"/>
    </ligand>
</feature>
<dbReference type="PROSITE" id="PS01266">
    <property type="entry name" value="ADENYLOSUCCIN_SYN_1"/>
    <property type="match status" value="1"/>
</dbReference>
<feature type="binding site" evidence="8">
    <location>
        <position position="334"/>
    </location>
    <ligand>
        <name>IMP</name>
        <dbReference type="ChEBI" id="CHEBI:58053"/>
    </ligand>
</feature>
<evidence type="ECO:0000256" key="4">
    <source>
        <dbReference type="ARBA" id="ARBA00022741"/>
    </source>
</evidence>
<keyword evidence="6 8" id="KW-0460">Magnesium</keyword>
<dbReference type="GO" id="GO:0000287">
    <property type="term" value="F:magnesium ion binding"/>
    <property type="evidence" value="ECO:0007669"/>
    <property type="project" value="UniProtKB-UniRule"/>
</dbReference>
<evidence type="ECO:0000313" key="12">
    <source>
        <dbReference type="EMBL" id="KAJ8599945.1"/>
    </source>
</evidence>
<feature type="binding site" evidence="8">
    <location>
        <position position="267"/>
    </location>
    <ligand>
        <name>IMP</name>
        <dbReference type="ChEBI" id="CHEBI:58053"/>
    </ligand>
</feature>
<evidence type="ECO:0000256" key="8">
    <source>
        <dbReference type="HAMAP-Rule" id="MF_03125"/>
    </source>
</evidence>
<evidence type="ECO:0000256" key="1">
    <source>
        <dbReference type="ARBA" id="ARBA00011738"/>
    </source>
</evidence>
<comment type="subunit">
    <text evidence="1 8">Homodimer.</text>
</comment>
<feature type="binding site" evidence="8">
    <location>
        <position position="336"/>
    </location>
    <ligand>
        <name>GTP</name>
        <dbReference type="ChEBI" id="CHEBI:37565"/>
    </ligand>
</feature>
<dbReference type="PANTHER" id="PTHR11846:SF0">
    <property type="entry name" value="ADENYLOSUCCINATE SYNTHETASE"/>
    <property type="match status" value="1"/>
</dbReference>
<comment type="subcellular location">
    <subcellularLocation>
        <location evidence="8">Cytoplasm</location>
    </subcellularLocation>
</comment>
<dbReference type="GO" id="GO:0046040">
    <property type="term" value="P:IMP metabolic process"/>
    <property type="evidence" value="ECO:0007669"/>
    <property type="project" value="TreeGrafter"/>
</dbReference>
<feature type="binding site" evidence="8">
    <location>
        <position position="76"/>
    </location>
    <ligand>
        <name>Mg(2+)</name>
        <dbReference type="ChEBI" id="CHEBI:18420"/>
    </ligand>
</feature>
<feature type="binding site" evidence="8">
    <location>
        <begin position="48"/>
        <end position="54"/>
    </location>
    <ligand>
        <name>GTP</name>
        <dbReference type="ChEBI" id="CHEBI:37565"/>
    </ligand>
</feature>
<dbReference type="AlphaFoldDB" id="A0AAD7U7Y9"/>
<dbReference type="InterPro" id="IPR042111">
    <property type="entry name" value="Adenylosuccinate_synth_dom3"/>
</dbReference>
<dbReference type="InterPro" id="IPR018220">
    <property type="entry name" value="Adenylosuccin_syn_GTP-bd"/>
</dbReference>
<keyword evidence="7 8" id="KW-0342">GTP-binding</keyword>
<feature type="binding site" evidence="8">
    <location>
        <position position="177"/>
    </location>
    <ligand>
        <name>IMP</name>
        <dbReference type="ChEBI" id="CHEBI:58053"/>
        <note>ligand shared between dimeric partners</note>
    </ligand>
</feature>
<feature type="binding site" evidence="8">
    <location>
        <begin position="49"/>
        <end position="52"/>
    </location>
    <ligand>
        <name>IMP</name>
        <dbReference type="ChEBI" id="CHEBI:58053"/>
    </ligand>
</feature>
<dbReference type="Gene3D" id="3.40.440.10">
    <property type="entry name" value="Adenylosuccinate Synthetase, subunit A, domain 1"/>
    <property type="match status" value="1"/>
</dbReference>
<evidence type="ECO:0000256" key="11">
    <source>
        <dbReference type="SAM" id="Phobius"/>
    </source>
</evidence>
<dbReference type="NCBIfam" id="NF002223">
    <property type="entry name" value="PRK01117.1"/>
    <property type="match status" value="1"/>
</dbReference>
<dbReference type="GO" id="GO:0005737">
    <property type="term" value="C:cytoplasm"/>
    <property type="evidence" value="ECO:0007669"/>
    <property type="project" value="UniProtKB-SubCell"/>
</dbReference>
<feature type="binding site" evidence="8">
    <location>
        <begin position="74"/>
        <end position="77"/>
    </location>
    <ligand>
        <name>IMP</name>
        <dbReference type="ChEBI" id="CHEBI:58053"/>
    </ligand>
</feature>
<dbReference type="GO" id="GO:0005525">
    <property type="term" value="F:GTP binding"/>
    <property type="evidence" value="ECO:0007669"/>
    <property type="project" value="UniProtKB-UniRule"/>
</dbReference>
<keyword evidence="13" id="KW-1185">Reference proteome</keyword>
<feature type="binding site" evidence="8">
    <location>
        <begin position="330"/>
        <end position="336"/>
    </location>
    <ligand>
        <name>substrate</name>
    </ligand>
</feature>
<sequence length="460" mass="49299">MKELSLAVLGGAAAAAVWWAVLLMRRRREKDVTGRRAQVCVVLGAQWGDEGKGKLVDVLASDVDIVARFNGGANAGHTLEVDGKKFAFHLLPCGMLHKRCLNVIGNGVVAHLPTMFDELEELGDPEALGRLAISTRAHVVLDSHREIDGMLEAEKGGGALGTTKRGIGPCYASKANRNGIRFADLKDGSVGEKVRAIRAFQAKHYPGVSEENVSRIESYAARLVAAGAIRDTVALIHEALDRGDKILAEGANAALLDPDFGTYPFVTSSTTTAGGVCTGLGVPPRRVDCVLGVVKAYTTRVGAGPFPTELDLDDNGPGHHLSTVGREYGTTTGRKRRCGWLDAPLLRYSAAVNGYDSICLTKLDVLTGIPTLKIAVDYHLDAEKLPRVHFPASLDDLARVQVTYVELDGWHQDITGCTSFSQLPSQAQNYVRAIEHHADLAVSWVGVGPGRRDIFVMPGL</sequence>
<evidence type="ECO:0000256" key="2">
    <source>
        <dbReference type="ARBA" id="ARBA00022598"/>
    </source>
</evidence>
<organism evidence="12 13">
    <name type="scientific">Chrysophaeum taylorii</name>
    <dbReference type="NCBI Taxonomy" id="2483200"/>
    <lineage>
        <taxon>Eukaryota</taxon>
        <taxon>Sar</taxon>
        <taxon>Stramenopiles</taxon>
        <taxon>Ochrophyta</taxon>
        <taxon>Pelagophyceae</taxon>
        <taxon>Pelagomonadales</taxon>
        <taxon>Pelagomonadaceae</taxon>
        <taxon>Chrysophaeum</taxon>
    </lineage>
</organism>
<feature type="binding site" evidence="8">
    <location>
        <begin position="76"/>
        <end position="78"/>
    </location>
    <ligand>
        <name>GTP</name>
        <dbReference type="ChEBI" id="CHEBI:37565"/>
    </ligand>
</feature>
<dbReference type="SUPFAM" id="SSF52540">
    <property type="entry name" value="P-loop containing nucleoside triphosphate hydrolases"/>
    <property type="match status" value="1"/>
</dbReference>
<dbReference type="Gene3D" id="1.10.300.10">
    <property type="entry name" value="Adenylosuccinate Synthetase, subunit A, domain 2"/>
    <property type="match status" value="1"/>
</dbReference>
<feature type="transmembrane region" description="Helical" evidence="11">
    <location>
        <begin position="6"/>
        <end position="24"/>
    </location>
</feature>
<reference evidence="12" key="1">
    <citation type="submission" date="2023-01" db="EMBL/GenBank/DDBJ databases">
        <title>Metagenome sequencing of chrysophaentin producing Chrysophaeum taylorii.</title>
        <authorList>
            <person name="Davison J."/>
            <person name="Bewley C."/>
        </authorList>
    </citation>
    <scope>NUCLEOTIDE SEQUENCE</scope>
    <source>
        <strain evidence="12">NIES-1699</strain>
    </source>
</reference>
<dbReference type="EMBL" id="JAQMWT010000533">
    <property type="protein sequence ID" value="KAJ8599945.1"/>
    <property type="molecule type" value="Genomic_DNA"/>
</dbReference>
<evidence type="ECO:0000256" key="5">
    <source>
        <dbReference type="ARBA" id="ARBA00022755"/>
    </source>
</evidence>
<dbReference type="Pfam" id="PF00709">
    <property type="entry name" value="Adenylsucc_synt"/>
    <property type="match status" value="1"/>
</dbReference>
<evidence type="ECO:0000256" key="6">
    <source>
        <dbReference type="ARBA" id="ARBA00022842"/>
    </source>
</evidence>
<dbReference type="HAMAP" id="MF_00011">
    <property type="entry name" value="Adenylosucc_synth"/>
    <property type="match status" value="1"/>
</dbReference>